<evidence type="ECO:0000313" key="3">
    <source>
        <dbReference type="EMBL" id="OAN46543.1"/>
    </source>
</evidence>
<evidence type="ECO:0000313" key="4">
    <source>
        <dbReference type="Proteomes" id="UP000078287"/>
    </source>
</evidence>
<keyword evidence="1" id="KW-0472">Membrane</keyword>
<feature type="transmembrane region" description="Helical" evidence="1">
    <location>
        <begin position="61"/>
        <end position="81"/>
    </location>
</feature>
<dbReference type="OrthoDB" id="378663at2"/>
<protein>
    <recommendedName>
        <fullName evidence="2">CAAX prenyl protease 2/Lysostaphin resistance protein A-like domain-containing protein</fullName>
    </recommendedName>
</protein>
<evidence type="ECO:0000256" key="1">
    <source>
        <dbReference type="SAM" id="Phobius"/>
    </source>
</evidence>
<dbReference type="GO" id="GO:0004175">
    <property type="term" value="F:endopeptidase activity"/>
    <property type="evidence" value="ECO:0007669"/>
    <property type="project" value="UniProtKB-ARBA"/>
</dbReference>
<dbReference type="GO" id="GO:0080120">
    <property type="term" value="P:CAAX-box protein maturation"/>
    <property type="evidence" value="ECO:0007669"/>
    <property type="project" value="UniProtKB-ARBA"/>
</dbReference>
<accession>A0A178MDC5</accession>
<proteinExistence type="predicted"/>
<feature type="transmembrane region" description="Helical" evidence="1">
    <location>
        <begin position="136"/>
        <end position="157"/>
    </location>
</feature>
<comment type="caution">
    <text evidence="3">The sequence shown here is derived from an EMBL/GenBank/DDBJ whole genome shotgun (WGS) entry which is preliminary data.</text>
</comment>
<dbReference type="Proteomes" id="UP000078287">
    <property type="component" value="Unassembled WGS sequence"/>
</dbReference>
<dbReference type="RefSeq" id="WP_066785612.1">
    <property type="nucleotide sequence ID" value="NZ_LWQS01000043.1"/>
</dbReference>
<dbReference type="Pfam" id="PF02517">
    <property type="entry name" value="Rce1-like"/>
    <property type="match status" value="1"/>
</dbReference>
<evidence type="ECO:0000259" key="2">
    <source>
        <dbReference type="Pfam" id="PF02517"/>
    </source>
</evidence>
<feature type="domain" description="CAAX prenyl protease 2/Lysostaphin resistance protein A-like" evidence="2">
    <location>
        <begin position="166"/>
        <end position="270"/>
    </location>
</feature>
<keyword evidence="1" id="KW-0812">Transmembrane</keyword>
<sequence>MRQLTSPLILLATLFVLIGGRALLTTAFPVPRTFDLLDTVIVTVALWVISRNVQTLQRRDWALAIGAGLLVGGTMPLTTLFSPYPFFGLIDGAAAQGLLRGLFTTIALLGGLAVMRQGGPVPCRLAAGDWRQTSQSIGLGLAIGLPFAAVNIVGLQLTQHQPIQWQSPIAAIIDALQPAIVEETLYRFALWGWLWQRLRTQPPAQAVWLAGLLATLAHAYAHVDDLWLSAPLIGFVIGGALALVWGVPALLLARRYGLEAAIAFHWMQDAVRFIAGF</sequence>
<keyword evidence="4" id="KW-1185">Reference proteome</keyword>
<dbReference type="AlphaFoldDB" id="A0A178MDC5"/>
<organism evidence="3 4">
    <name type="scientific">Chloroflexus islandicus</name>
    <dbReference type="NCBI Taxonomy" id="1707952"/>
    <lineage>
        <taxon>Bacteria</taxon>
        <taxon>Bacillati</taxon>
        <taxon>Chloroflexota</taxon>
        <taxon>Chloroflexia</taxon>
        <taxon>Chloroflexales</taxon>
        <taxon>Chloroflexineae</taxon>
        <taxon>Chloroflexaceae</taxon>
        <taxon>Chloroflexus</taxon>
    </lineage>
</organism>
<feature type="transmembrane region" description="Helical" evidence="1">
    <location>
        <begin position="93"/>
        <end position="115"/>
    </location>
</feature>
<dbReference type="InterPro" id="IPR003675">
    <property type="entry name" value="Rce1/LyrA-like_dom"/>
</dbReference>
<feature type="transmembrane region" description="Helical" evidence="1">
    <location>
        <begin position="32"/>
        <end position="49"/>
    </location>
</feature>
<feature type="transmembrane region" description="Helical" evidence="1">
    <location>
        <begin position="229"/>
        <end position="253"/>
    </location>
</feature>
<keyword evidence="1" id="KW-1133">Transmembrane helix</keyword>
<gene>
    <name evidence="3" type="ORF">A6A03_12150</name>
</gene>
<dbReference type="EMBL" id="LWQS01000043">
    <property type="protein sequence ID" value="OAN46543.1"/>
    <property type="molecule type" value="Genomic_DNA"/>
</dbReference>
<name>A0A178MDC5_9CHLR</name>
<dbReference type="STRING" id="1707952.A6A03_12150"/>
<reference evidence="3 4" key="1">
    <citation type="submission" date="2016-04" db="EMBL/GenBank/DDBJ databases">
        <title>Chloroflexus islandicus sp. nov., a thermophilic filamentous anoxygenic phototrophic bacterium from geyser Strokkur (Iceland).</title>
        <authorList>
            <person name="Gaisin V.A."/>
            <person name="Kalashnikov A.M."/>
            <person name="Sukhacheva M.V."/>
            <person name="Grouzdev D.S."/>
            <person name="Ivanov T.M."/>
            <person name="Kuznetsov B."/>
            <person name="Gorlenko V.M."/>
        </authorList>
    </citation>
    <scope>NUCLEOTIDE SEQUENCE [LARGE SCALE GENOMIC DNA]</scope>
    <source>
        <strain evidence="4">isl-2</strain>
    </source>
</reference>